<evidence type="ECO:0000256" key="2">
    <source>
        <dbReference type="ARBA" id="ARBA00022448"/>
    </source>
</evidence>
<organism evidence="9 10">
    <name type="scientific">Kribbella pittospori</name>
    <dbReference type="NCBI Taxonomy" id="722689"/>
    <lineage>
        <taxon>Bacteria</taxon>
        <taxon>Bacillati</taxon>
        <taxon>Actinomycetota</taxon>
        <taxon>Actinomycetes</taxon>
        <taxon>Propionibacteriales</taxon>
        <taxon>Kribbellaceae</taxon>
        <taxon>Kribbella</taxon>
    </lineage>
</organism>
<evidence type="ECO:0000313" key="10">
    <source>
        <dbReference type="Proteomes" id="UP000291144"/>
    </source>
</evidence>
<dbReference type="CDD" id="cd06261">
    <property type="entry name" value="TM_PBP2"/>
    <property type="match status" value="1"/>
</dbReference>
<dbReference type="GO" id="GO:0055085">
    <property type="term" value="P:transmembrane transport"/>
    <property type="evidence" value="ECO:0007669"/>
    <property type="project" value="InterPro"/>
</dbReference>
<protein>
    <submittedName>
        <fullName evidence="9">Carbohydrate ABC transporter permease</fullName>
    </submittedName>
</protein>
<feature type="transmembrane region" description="Helical" evidence="7">
    <location>
        <begin position="105"/>
        <end position="127"/>
    </location>
</feature>
<evidence type="ECO:0000256" key="6">
    <source>
        <dbReference type="ARBA" id="ARBA00023136"/>
    </source>
</evidence>
<dbReference type="Proteomes" id="UP000291144">
    <property type="component" value="Unassembled WGS sequence"/>
</dbReference>
<feature type="transmembrane region" description="Helical" evidence="7">
    <location>
        <begin position="12"/>
        <end position="32"/>
    </location>
</feature>
<evidence type="ECO:0000256" key="5">
    <source>
        <dbReference type="ARBA" id="ARBA00022989"/>
    </source>
</evidence>
<keyword evidence="4 7" id="KW-0812">Transmembrane</keyword>
<dbReference type="PROSITE" id="PS50928">
    <property type="entry name" value="ABC_TM1"/>
    <property type="match status" value="1"/>
</dbReference>
<keyword evidence="10" id="KW-1185">Reference proteome</keyword>
<evidence type="ECO:0000256" key="7">
    <source>
        <dbReference type="RuleBase" id="RU363032"/>
    </source>
</evidence>
<name>A0A4R0KMC6_9ACTN</name>
<dbReference type="InterPro" id="IPR000515">
    <property type="entry name" value="MetI-like"/>
</dbReference>
<dbReference type="InterPro" id="IPR035906">
    <property type="entry name" value="MetI-like_sf"/>
</dbReference>
<dbReference type="SUPFAM" id="SSF161098">
    <property type="entry name" value="MetI-like"/>
    <property type="match status" value="1"/>
</dbReference>
<feature type="transmembrane region" description="Helical" evidence="7">
    <location>
        <begin position="139"/>
        <end position="161"/>
    </location>
</feature>
<dbReference type="Gene3D" id="1.10.3720.10">
    <property type="entry name" value="MetI-like"/>
    <property type="match status" value="1"/>
</dbReference>
<evidence type="ECO:0000259" key="8">
    <source>
        <dbReference type="PROSITE" id="PS50928"/>
    </source>
</evidence>
<comment type="caution">
    <text evidence="9">The sequence shown here is derived from an EMBL/GenBank/DDBJ whole genome shotgun (WGS) entry which is preliminary data.</text>
</comment>
<sequence length="275" mass="30247">MSRTATPTRISVHAALAVVSIISLVPLLWVLLQSVRTSNATSLDPFSFEWPPVFRNYLTAWDQAHFSQYLLNSTIVAFGTVALVLAVAFPAAYGLTVLKLRLSSTVFYTFLLGLMIPVWSVVIPLFFQLRNMGLVNTRIGAVLVETAIGIPFAIFLLRASLRDMPYELVEAARIDGAGDIRTLWSIVRPLVSPALQAVVILQFMTSWNELVVPLFFLQTDDVRTLPIGLTFFQGRFTTDTSVLAAGTTLAALPVLIIYVVLNRRFIQGLTAGASK</sequence>
<keyword evidence="5 7" id="KW-1133">Transmembrane helix</keyword>
<reference evidence="9 10" key="1">
    <citation type="submission" date="2019-02" db="EMBL/GenBank/DDBJ databases">
        <title>Kribbella capetownensis sp. nov. and Kribbella speibonae sp. nov., isolated from soil.</title>
        <authorList>
            <person name="Curtis S.M."/>
            <person name="Norton I."/>
            <person name="Everest G.J."/>
            <person name="Meyers P.R."/>
        </authorList>
    </citation>
    <scope>NUCLEOTIDE SEQUENCE [LARGE SCALE GENOMIC DNA]</scope>
    <source>
        <strain evidence="9 10">NRRL B-24813</strain>
    </source>
</reference>
<gene>
    <name evidence="9" type="ORF">E0H73_14395</name>
</gene>
<feature type="domain" description="ABC transmembrane type-1" evidence="8">
    <location>
        <begin position="70"/>
        <end position="261"/>
    </location>
</feature>
<dbReference type="PANTHER" id="PTHR43744">
    <property type="entry name" value="ABC TRANSPORTER PERMEASE PROTEIN MG189-RELATED-RELATED"/>
    <property type="match status" value="1"/>
</dbReference>
<comment type="similarity">
    <text evidence="7">Belongs to the binding-protein-dependent transport system permease family.</text>
</comment>
<dbReference type="RefSeq" id="WP_131355235.1">
    <property type="nucleotide sequence ID" value="NZ_SJKB01000004.1"/>
</dbReference>
<evidence type="ECO:0000256" key="3">
    <source>
        <dbReference type="ARBA" id="ARBA00022475"/>
    </source>
</evidence>
<keyword evidence="3" id="KW-1003">Cell membrane</keyword>
<dbReference type="OrthoDB" id="61122at2"/>
<dbReference type="EMBL" id="SJKB01000004">
    <property type="protein sequence ID" value="TCC61923.1"/>
    <property type="molecule type" value="Genomic_DNA"/>
</dbReference>
<comment type="subcellular location">
    <subcellularLocation>
        <location evidence="1 7">Cell membrane</location>
        <topology evidence="1 7">Multi-pass membrane protein</topology>
    </subcellularLocation>
</comment>
<evidence type="ECO:0000256" key="4">
    <source>
        <dbReference type="ARBA" id="ARBA00022692"/>
    </source>
</evidence>
<proteinExistence type="inferred from homology"/>
<dbReference type="AlphaFoldDB" id="A0A4R0KMC6"/>
<dbReference type="GO" id="GO:0005886">
    <property type="term" value="C:plasma membrane"/>
    <property type="evidence" value="ECO:0007669"/>
    <property type="project" value="UniProtKB-SubCell"/>
</dbReference>
<evidence type="ECO:0000256" key="1">
    <source>
        <dbReference type="ARBA" id="ARBA00004651"/>
    </source>
</evidence>
<accession>A0A4R0KMC6</accession>
<keyword evidence="6 7" id="KW-0472">Membrane</keyword>
<feature type="transmembrane region" description="Helical" evidence="7">
    <location>
        <begin position="242"/>
        <end position="261"/>
    </location>
</feature>
<feature type="transmembrane region" description="Helical" evidence="7">
    <location>
        <begin position="75"/>
        <end position="98"/>
    </location>
</feature>
<keyword evidence="2 7" id="KW-0813">Transport</keyword>
<dbReference type="Pfam" id="PF00528">
    <property type="entry name" value="BPD_transp_1"/>
    <property type="match status" value="1"/>
</dbReference>
<dbReference type="PANTHER" id="PTHR43744:SF8">
    <property type="entry name" value="SN-GLYCEROL-3-PHOSPHATE TRANSPORT SYSTEM PERMEASE PROTEIN UGPE"/>
    <property type="match status" value="1"/>
</dbReference>
<evidence type="ECO:0000313" key="9">
    <source>
        <dbReference type="EMBL" id="TCC61923.1"/>
    </source>
</evidence>